<feature type="transmembrane region" description="Helical" evidence="2">
    <location>
        <begin position="178"/>
        <end position="197"/>
    </location>
</feature>
<evidence type="ECO:0000313" key="4">
    <source>
        <dbReference type="Proteomes" id="UP000184363"/>
    </source>
</evidence>
<reference evidence="3 4" key="1">
    <citation type="submission" date="2016-11" db="EMBL/GenBank/DDBJ databases">
        <authorList>
            <person name="Jaros S."/>
            <person name="Januszkiewicz K."/>
            <person name="Wedrychowicz H."/>
        </authorList>
    </citation>
    <scope>NUCLEOTIDE SEQUENCE [LARGE SCALE GENOMIC DNA]</scope>
    <source>
        <strain evidence="3 4">DSM 43832</strain>
    </source>
</reference>
<keyword evidence="2" id="KW-0812">Transmembrane</keyword>
<organism evidence="3 4">
    <name type="scientific">Pseudonocardia thermophila</name>
    <dbReference type="NCBI Taxonomy" id="1848"/>
    <lineage>
        <taxon>Bacteria</taxon>
        <taxon>Bacillati</taxon>
        <taxon>Actinomycetota</taxon>
        <taxon>Actinomycetes</taxon>
        <taxon>Pseudonocardiales</taxon>
        <taxon>Pseudonocardiaceae</taxon>
        <taxon>Pseudonocardia</taxon>
    </lineage>
</organism>
<dbReference type="STRING" id="1848.SAMN05443637_1193"/>
<keyword evidence="4" id="KW-1185">Reference proteome</keyword>
<feature type="region of interest" description="Disordered" evidence="1">
    <location>
        <begin position="209"/>
        <end position="233"/>
    </location>
</feature>
<name>A0A1M6Y6F8_PSETH</name>
<sequence length="233" mass="24371">MYSACEKHAKELPEVVLDHTIVPVADRHAAAAFLADLLGLVAGPAEGPFVPVVLDGGTTPDFDDRVPPAVPGHWGYRVDDATFDAALAPSPPAPEILCGRGRGTVGTEGWTRPKAVVSTCALPTATSTSSWSRAYPDHVLLVAIEPGVTLAETTALVSAAPLQNPEPPANKGEEFGKASPVALVVILVLAVVTAFLIRNMTKRIRRLPESFDPPAASTDEPADASGDADRERS</sequence>
<keyword evidence="2" id="KW-0472">Membrane</keyword>
<accession>A0A1M6Y6F8</accession>
<gene>
    <name evidence="3" type="ORF">SAMN05443637_1193</name>
</gene>
<dbReference type="InterPro" id="IPR029068">
    <property type="entry name" value="Glyas_Bleomycin-R_OHBP_Dase"/>
</dbReference>
<dbReference type="AlphaFoldDB" id="A0A1M6Y6F8"/>
<proteinExistence type="predicted"/>
<evidence type="ECO:0000313" key="3">
    <source>
        <dbReference type="EMBL" id="SHL13752.1"/>
    </source>
</evidence>
<keyword evidence="2" id="KW-1133">Transmembrane helix</keyword>
<protein>
    <submittedName>
        <fullName evidence="3">Uncharacterized protein</fullName>
    </submittedName>
</protein>
<dbReference type="Proteomes" id="UP000184363">
    <property type="component" value="Unassembled WGS sequence"/>
</dbReference>
<evidence type="ECO:0000256" key="2">
    <source>
        <dbReference type="SAM" id="Phobius"/>
    </source>
</evidence>
<dbReference type="EMBL" id="FRAP01000019">
    <property type="protein sequence ID" value="SHL13752.1"/>
    <property type="molecule type" value="Genomic_DNA"/>
</dbReference>
<dbReference type="SUPFAM" id="SSF54593">
    <property type="entry name" value="Glyoxalase/Bleomycin resistance protein/Dihydroxybiphenyl dioxygenase"/>
    <property type="match status" value="1"/>
</dbReference>
<evidence type="ECO:0000256" key="1">
    <source>
        <dbReference type="SAM" id="MobiDB-lite"/>
    </source>
</evidence>